<gene>
    <name evidence="2" type="ORF">KC19_1G186800</name>
</gene>
<keyword evidence="1" id="KW-0732">Signal</keyword>
<sequence>MLGLILILLVKYHFYGVSVLQFNSSLKSCEIRKNVTQTYQRTIGKNVLHFARVLRFTRDSLTSIDKLQMKANVAHIYRMYISDVREAEL</sequence>
<evidence type="ECO:0000313" key="3">
    <source>
        <dbReference type="Proteomes" id="UP000822688"/>
    </source>
</evidence>
<name>A0A8T0J7U2_CERPU</name>
<feature type="chain" id="PRO_5035797013" evidence="1">
    <location>
        <begin position="20"/>
        <end position="89"/>
    </location>
</feature>
<dbReference type="EMBL" id="CM026421">
    <property type="protein sequence ID" value="KAG0591595.1"/>
    <property type="molecule type" value="Genomic_DNA"/>
</dbReference>
<comment type="caution">
    <text evidence="2">The sequence shown here is derived from an EMBL/GenBank/DDBJ whole genome shotgun (WGS) entry which is preliminary data.</text>
</comment>
<keyword evidence="3" id="KW-1185">Reference proteome</keyword>
<evidence type="ECO:0000313" key="2">
    <source>
        <dbReference type="EMBL" id="KAG0591595.1"/>
    </source>
</evidence>
<accession>A0A8T0J7U2</accession>
<feature type="signal peptide" evidence="1">
    <location>
        <begin position="1"/>
        <end position="19"/>
    </location>
</feature>
<protein>
    <submittedName>
        <fullName evidence="2">Uncharacterized protein</fullName>
    </submittedName>
</protein>
<dbReference type="Proteomes" id="UP000822688">
    <property type="component" value="Chromosome 1"/>
</dbReference>
<evidence type="ECO:0000256" key="1">
    <source>
        <dbReference type="SAM" id="SignalP"/>
    </source>
</evidence>
<proteinExistence type="predicted"/>
<organism evidence="2 3">
    <name type="scientific">Ceratodon purpureus</name>
    <name type="common">Fire moss</name>
    <name type="synonym">Dicranum purpureum</name>
    <dbReference type="NCBI Taxonomy" id="3225"/>
    <lineage>
        <taxon>Eukaryota</taxon>
        <taxon>Viridiplantae</taxon>
        <taxon>Streptophyta</taxon>
        <taxon>Embryophyta</taxon>
        <taxon>Bryophyta</taxon>
        <taxon>Bryophytina</taxon>
        <taxon>Bryopsida</taxon>
        <taxon>Dicranidae</taxon>
        <taxon>Pseudoditrichales</taxon>
        <taxon>Ditrichaceae</taxon>
        <taxon>Ceratodon</taxon>
    </lineage>
</organism>
<reference evidence="2" key="1">
    <citation type="submission" date="2020-06" db="EMBL/GenBank/DDBJ databases">
        <title>WGS assembly of Ceratodon purpureus strain R40.</title>
        <authorList>
            <person name="Carey S.B."/>
            <person name="Jenkins J."/>
            <person name="Shu S."/>
            <person name="Lovell J.T."/>
            <person name="Sreedasyam A."/>
            <person name="Maumus F."/>
            <person name="Tiley G.P."/>
            <person name="Fernandez-Pozo N."/>
            <person name="Barry K."/>
            <person name="Chen C."/>
            <person name="Wang M."/>
            <person name="Lipzen A."/>
            <person name="Daum C."/>
            <person name="Saski C.A."/>
            <person name="Payton A.C."/>
            <person name="Mcbreen J.C."/>
            <person name="Conrad R.E."/>
            <person name="Kollar L.M."/>
            <person name="Olsson S."/>
            <person name="Huttunen S."/>
            <person name="Landis J.B."/>
            <person name="Wickett N.J."/>
            <person name="Johnson M.G."/>
            <person name="Rensing S.A."/>
            <person name="Grimwood J."/>
            <person name="Schmutz J."/>
            <person name="Mcdaniel S.F."/>
        </authorList>
    </citation>
    <scope>NUCLEOTIDE SEQUENCE</scope>
    <source>
        <strain evidence="2">R40</strain>
    </source>
</reference>
<dbReference type="AlphaFoldDB" id="A0A8T0J7U2"/>